<sequence>MDLLPDDVVLQVFRHVDVDDLFRCRLVCKRLGALALHPFVWRHQSFKAFNSDLRKKLCRVLRLAPCLDDLSFEMSSEGHHFPLYATTRCAVGRLNFRVPKAGGVHAALIVRNQEALGRLKDVHVGINNLPISDATMLLGTLASTSVLEKLCVSWDGMSGGLFTASLHTSVARPSLKYFRCQLSSESQPFIDLVLAGHAATLEEVLLSFQSDYYFISTSTGSLPACMPNLRELTCSLLPGLESLASSLTKVTLHVSPDMRPGVLGATELLRRAPKLREVALKYSPAARSPDDVGVTLVEALAWSGRSVVEVLDIDNDCENEMDGEEDDDGVEYLPQLQPLVRALPSLPALRYIELTVYVPPDELLLAITPETAPALRELRLYPMRWLPARCAHDWLHKDSVQTLLSLNPALKFVVNTTPYCLKNERCGSCAQGCHNTLWEWDWEYEIGEDEDAHRSEFKELMHIR</sequence>
<gene>
    <name evidence="3" type="primary">LOC113212276</name>
</gene>
<protein>
    <submittedName>
        <fullName evidence="3">Uncharacterized protein LOC113212276 isoform X2</fullName>
    </submittedName>
</protein>
<evidence type="ECO:0000259" key="1">
    <source>
        <dbReference type="PROSITE" id="PS50181"/>
    </source>
</evidence>
<dbReference type="InterPro" id="IPR001810">
    <property type="entry name" value="F-box_dom"/>
</dbReference>
<accession>A0A6J1T0W5</accession>
<feature type="domain" description="F-box" evidence="1">
    <location>
        <begin position="1"/>
        <end position="44"/>
    </location>
</feature>
<dbReference type="PROSITE" id="PS50181">
    <property type="entry name" value="FBOX"/>
    <property type="match status" value="1"/>
</dbReference>
<dbReference type="AlphaFoldDB" id="A0A6J1T0W5"/>
<dbReference type="Gene3D" id="3.80.10.10">
    <property type="entry name" value="Ribonuclease Inhibitor"/>
    <property type="match status" value="1"/>
</dbReference>
<dbReference type="Gene3D" id="1.20.1280.50">
    <property type="match status" value="1"/>
</dbReference>
<organism evidence="2 3">
    <name type="scientific">Frankliniella occidentalis</name>
    <name type="common">Western flower thrips</name>
    <name type="synonym">Euthrips occidentalis</name>
    <dbReference type="NCBI Taxonomy" id="133901"/>
    <lineage>
        <taxon>Eukaryota</taxon>
        <taxon>Metazoa</taxon>
        <taxon>Ecdysozoa</taxon>
        <taxon>Arthropoda</taxon>
        <taxon>Hexapoda</taxon>
        <taxon>Insecta</taxon>
        <taxon>Pterygota</taxon>
        <taxon>Neoptera</taxon>
        <taxon>Paraneoptera</taxon>
        <taxon>Thysanoptera</taxon>
        <taxon>Terebrantia</taxon>
        <taxon>Thripoidea</taxon>
        <taxon>Thripidae</taxon>
        <taxon>Frankliniella</taxon>
    </lineage>
</organism>
<dbReference type="InterPro" id="IPR032675">
    <property type="entry name" value="LRR_dom_sf"/>
</dbReference>
<dbReference type="SUPFAM" id="SSF52047">
    <property type="entry name" value="RNI-like"/>
    <property type="match status" value="1"/>
</dbReference>
<dbReference type="Proteomes" id="UP000504606">
    <property type="component" value="Unplaced"/>
</dbReference>
<dbReference type="InterPro" id="IPR036047">
    <property type="entry name" value="F-box-like_dom_sf"/>
</dbReference>
<name>A0A6J1T0W5_FRAOC</name>
<dbReference type="SUPFAM" id="SSF81383">
    <property type="entry name" value="F-box domain"/>
    <property type="match status" value="1"/>
</dbReference>
<keyword evidence="2" id="KW-1185">Reference proteome</keyword>
<evidence type="ECO:0000313" key="3">
    <source>
        <dbReference type="RefSeq" id="XP_026286687.1"/>
    </source>
</evidence>
<dbReference type="SMART" id="SM00256">
    <property type="entry name" value="FBOX"/>
    <property type="match status" value="1"/>
</dbReference>
<dbReference type="GeneID" id="113212276"/>
<evidence type="ECO:0000313" key="2">
    <source>
        <dbReference type="Proteomes" id="UP000504606"/>
    </source>
</evidence>
<reference evidence="3" key="1">
    <citation type="submission" date="2025-08" db="UniProtKB">
        <authorList>
            <consortium name="RefSeq"/>
        </authorList>
    </citation>
    <scope>IDENTIFICATION</scope>
    <source>
        <tissue evidence="3">Whole organism</tissue>
    </source>
</reference>
<dbReference type="Pfam" id="PF12937">
    <property type="entry name" value="F-box-like"/>
    <property type="match status" value="1"/>
</dbReference>
<dbReference type="RefSeq" id="XP_026286687.1">
    <property type="nucleotide sequence ID" value="XM_026430902.2"/>
</dbReference>
<proteinExistence type="predicted"/>